<feature type="binding site" evidence="10">
    <location>
        <position position="72"/>
    </location>
    <ligand>
        <name>Na(+)</name>
        <dbReference type="ChEBI" id="CHEBI:29101"/>
        <note>structural</note>
    </ligand>
</feature>
<dbReference type="GO" id="GO:0140114">
    <property type="term" value="P:cellular detoxification of fluoride"/>
    <property type="evidence" value="ECO:0007669"/>
    <property type="project" value="UniProtKB-UniRule"/>
</dbReference>
<accession>A0A0M9DBA9</accession>
<dbReference type="HAMAP" id="MF_00454">
    <property type="entry name" value="FluC"/>
    <property type="match status" value="1"/>
</dbReference>
<keyword evidence="10" id="KW-0915">Sodium</keyword>
<comment type="subcellular location">
    <subcellularLocation>
        <location evidence="1 10">Cell membrane</location>
        <topology evidence="1 10">Multi-pass membrane protein</topology>
    </subcellularLocation>
</comment>
<evidence type="ECO:0000256" key="10">
    <source>
        <dbReference type="HAMAP-Rule" id="MF_00454"/>
    </source>
</evidence>
<evidence type="ECO:0000256" key="3">
    <source>
        <dbReference type="ARBA" id="ARBA00022692"/>
    </source>
</evidence>
<keyword evidence="12" id="KW-1185">Reference proteome</keyword>
<keyword evidence="10" id="KW-0406">Ion transport</keyword>
<feature type="transmembrane region" description="Helical" evidence="10">
    <location>
        <begin position="34"/>
        <end position="55"/>
    </location>
</feature>
<feature type="transmembrane region" description="Helical" evidence="10">
    <location>
        <begin position="61"/>
        <end position="81"/>
    </location>
</feature>
<comment type="function">
    <text evidence="9 10">Fluoride-specific ion channel. Important for reducing fluoride concentration in the cell, thus reducing its toxicity.</text>
</comment>
<evidence type="ECO:0000256" key="5">
    <source>
        <dbReference type="ARBA" id="ARBA00023136"/>
    </source>
</evidence>
<dbReference type="PATRIC" id="fig|148814.8.peg.1338"/>
<protein>
    <recommendedName>
        <fullName evidence="10">Fluoride-specific ion channel FluC</fullName>
    </recommendedName>
</protein>
<feature type="transmembrane region" description="Helical" evidence="10">
    <location>
        <begin position="6"/>
        <end position="22"/>
    </location>
</feature>
<dbReference type="RefSeq" id="WP_053792201.1">
    <property type="nucleotide sequence ID" value="NZ_JXCY01000007.1"/>
</dbReference>
<dbReference type="PANTHER" id="PTHR28259:SF1">
    <property type="entry name" value="FLUORIDE EXPORT PROTEIN 1-RELATED"/>
    <property type="match status" value="1"/>
</dbReference>
<dbReference type="GO" id="GO:0062054">
    <property type="term" value="F:fluoride channel activity"/>
    <property type="evidence" value="ECO:0007669"/>
    <property type="project" value="UniProtKB-UniRule"/>
</dbReference>
<keyword evidence="10" id="KW-0813">Transport</keyword>
<dbReference type="InterPro" id="IPR003691">
    <property type="entry name" value="FluC"/>
</dbReference>
<evidence type="ECO:0000256" key="8">
    <source>
        <dbReference type="ARBA" id="ARBA00035585"/>
    </source>
</evidence>
<keyword evidence="10" id="KW-0479">Metal-binding</keyword>
<evidence type="ECO:0000256" key="4">
    <source>
        <dbReference type="ARBA" id="ARBA00022989"/>
    </source>
</evidence>
<keyword evidence="2 10" id="KW-1003">Cell membrane</keyword>
<sequence length="116" mass="12492">MIESVLIVGLGAAVGSLIRYGVTNGLKKMFSKTAFPVATFFINITGSFLLGLVNGQLPKNTFILAFSIAVLGGYTTFSTYMNETVQLGTKKWVMSYAYYLLSALLGILAALLGYMI</sequence>
<dbReference type="GO" id="GO:0005886">
    <property type="term" value="C:plasma membrane"/>
    <property type="evidence" value="ECO:0007669"/>
    <property type="project" value="UniProtKB-SubCell"/>
</dbReference>
<evidence type="ECO:0000256" key="2">
    <source>
        <dbReference type="ARBA" id="ARBA00022475"/>
    </source>
</evidence>
<feature type="transmembrane region" description="Helical" evidence="10">
    <location>
        <begin position="93"/>
        <end position="115"/>
    </location>
</feature>
<gene>
    <name evidence="10 11" type="primary">crcB</name>
    <name evidence="10" type="synonym">fluC</name>
    <name evidence="11" type="ORF">RZ71_04120</name>
</gene>
<dbReference type="AlphaFoldDB" id="A0A0M9DBA9"/>
<keyword evidence="6 10" id="KW-0407">Ion channel</keyword>
<comment type="catalytic activity">
    <reaction evidence="8">
        <text>fluoride(in) = fluoride(out)</text>
        <dbReference type="Rhea" id="RHEA:76159"/>
        <dbReference type="ChEBI" id="CHEBI:17051"/>
    </reaction>
    <physiologicalReaction direction="left-to-right" evidence="8">
        <dbReference type="Rhea" id="RHEA:76160"/>
    </physiologicalReaction>
</comment>
<evidence type="ECO:0000256" key="1">
    <source>
        <dbReference type="ARBA" id="ARBA00004651"/>
    </source>
</evidence>
<evidence type="ECO:0000313" key="11">
    <source>
        <dbReference type="EMBL" id="KOY75979.1"/>
    </source>
</evidence>
<dbReference type="GO" id="GO:0046872">
    <property type="term" value="F:metal ion binding"/>
    <property type="evidence" value="ECO:0007669"/>
    <property type="project" value="UniProtKB-KW"/>
</dbReference>
<keyword evidence="4 10" id="KW-1133">Transmembrane helix</keyword>
<evidence type="ECO:0000313" key="12">
    <source>
        <dbReference type="Proteomes" id="UP000037778"/>
    </source>
</evidence>
<comment type="activity regulation">
    <text evidence="10">Na(+) is not transported, but it plays an essential structural role and its presence is essential for fluoride channel function.</text>
</comment>
<reference evidence="11 12" key="1">
    <citation type="journal article" date="2015" name="Genome Biol. Evol.">
        <title>Functionally Structured Genomes in Lactobacillus kunkeei Colonizing the Honey Crop and Food Products of Honeybees and Stingless Bees.</title>
        <authorList>
            <person name="Tamarit D."/>
            <person name="Ellegaard K.M."/>
            <person name="Wikander J."/>
            <person name="Olofsson T."/>
            <person name="Vasquez A."/>
            <person name="Andersson S.G."/>
        </authorList>
    </citation>
    <scope>NUCLEOTIDE SEQUENCE [LARGE SCALE GENOMIC DNA]</scope>
    <source>
        <strain evidence="11 12">LAko</strain>
    </source>
</reference>
<dbReference type="Pfam" id="PF02537">
    <property type="entry name" value="CRCB"/>
    <property type="match status" value="1"/>
</dbReference>
<feature type="binding site" evidence="10">
    <location>
        <position position="75"/>
    </location>
    <ligand>
        <name>Na(+)</name>
        <dbReference type="ChEBI" id="CHEBI:29101"/>
        <note>structural</note>
    </ligand>
</feature>
<proteinExistence type="inferred from homology"/>
<keyword evidence="3 10" id="KW-0812">Transmembrane</keyword>
<dbReference type="Proteomes" id="UP000037778">
    <property type="component" value="Unassembled WGS sequence"/>
</dbReference>
<keyword evidence="5 10" id="KW-0472">Membrane</keyword>
<evidence type="ECO:0000256" key="9">
    <source>
        <dbReference type="ARBA" id="ARBA00049940"/>
    </source>
</evidence>
<dbReference type="PANTHER" id="PTHR28259">
    <property type="entry name" value="FLUORIDE EXPORT PROTEIN 1-RELATED"/>
    <property type="match status" value="1"/>
</dbReference>
<comment type="similarity">
    <text evidence="7 10">Belongs to the fluoride channel Fluc/FEX (TC 1.A.43) family.</text>
</comment>
<dbReference type="EMBL" id="JXCY01000007">
    <property type="protein sequence ID" value="KOY75979.1"/>
    <property type="molecule type" value="Genomic_DNA"/>
</dbReference>
<comment type="caution">
    <text evidence="11">The sequence shown here is derived from an EMBL/GenBank/DDBJ whole genome shotgun (WGS) entry which is preliminary data.</text>
</comment>
<organism evidence="11 12">
    <name type="scientific">Apilactobacillus kunkeei</name>
    <dbReference type="NCBI Taxonomy" id="148814"/>
    <lineage>
        <taxon>Bacteria</taxon>
        <taxon>Bacillati</taxon>
        <taxon>Bacillota</taxon>
        <taxon>Bacilli</taxon>
        <taxon>Lactobacillales</taxon>
        <taxon>Lactobacillaceae</taxon>
        <taxon>Apilactobacillus</taxon>
    </lineage>
</organism>
<evidence type="ECO:0000256" key="7">
    <source>
        <dbReference type="ARBA" id="ARBA00035120"/>
    </source>
</evidence>
<name>A0A0M9DBA9_9LACO</name>
<evidence type="ECO:0000256" key="6">
    <source>
        <dbReference type="ARBA" id="ARBA00023303"/>
    </source>
</evidence>